<dbReference type="InterPro" id="IPR043504">
    <property type="entry name" value="Peptidase_S1_PA_chymotrypsin"/>
</dbReference>
<dbReference type="FunFam" id="2.40.10.10:FF:000068">
    <property type="entry name" value="transmembrane protease serine 2"/>
    <property type="match status" value="1"/>
</dbReference>
<gene>
    <name evidence="13" type="ORF">EVAR_6331_1</name>
</gene>
<keyword evidence="14" id="KW-1185">Reference proteome</keyword>
<dbReference type="GO" id="GO:0005576">
    <property type="term" value="C:extracellular region"/>
    <property type="evidence" value="ECO:0007669"/>
    <property type="project" value="UniProtKB-SubCell"/>
</dbReference>
<keyword evidence="10" id="KW-1205">Fibrinolytic toxin</keyword>
<protein>
    <submittedName>
        <fullName evidence="13">Chymotrypsin-2</fullName>
    </submittedName>
</protein>
<dbReference type="Gene3D" id="2.40.10.10">
    <property type="entry name" value="Trypsin-like serine proteases"/>
    <property type="match status" value="2"/>
</dbReference>
<dbReference type="GO" id="GO:0006508">
    <property type="term" value="P:proteolysis"/>
    <property type="evidence" value="ECO:0007669"/>
    <property type="project" value="UniProtKB-KW"/>
</dbReference>
<evidence type="ECO:0000256" key="4">
    <source>
        <dbReference type="ARBA" id="ARBA00022670"/>
    </source>
</evidence>
<dbReference type="SMART" id="SM00020">
    <property type="entry name" value="Tryp_SPc"/>
    <property type="match status" value="1"/>
</dbReference>
<dbReference type="PANTHER" id="PTHR24276:SF91">
    <property type="entry name" value="AT26814P-RELATED"/>
    <property type="match status" value="1"/>
</dbReference>
<dbReference type="EMBL" id="BGZK01000042">
    <property type="protein sequence ID" value="GBP10783.1"/>
    <property type="molecule type" value="Genomic_DNA"/>
</dbReference>
<dbReference type="PRINTS" id="PR00722">
    <property type="entry name" value="CHYMOTRYPSIN"/>
</dbReference>
<evidence type="ECO:0000256" key="6">
    <source>
        <dbReference type="ARBA" id="ARBA00022825"/>
    </source>
</evidence>
<feature type="domain" description="Peptidase S1" evidence="12">
    <location>
        <begin position="22"/>
        <end position="262"/>
    </location>
</feature>
<comment type="function">
    <text evidence="9">Fibrinolytic activity; shows preferential cleavage of Arg-Gly bonds in all three fibrinogen chains. Contact with the caterpillars causes severe bleeding, due the anticoagulant effect of the protein.</text>
</comment>
<comment type="subcellular location">
    <subcellularLocation>
        <location evidence="1">Secreted</location>
        <location evidence="1">Extracellular space</location>
    </subcellularLocation>
</comment>
<dbReference type="OrthoDB" id="5565075at2759"/>
<organism evidence="13 14">
    <name type="scientific">Eumeta variegata</name>
    <name type="common">Bagworm moth</name>
    <name type="synonym">Eumeta japonica</name>
    <dbReference type="NCBI Taxonomy" id="151549"/>
    <lineage>
        <taxon>Eukaryota</taxon>
        <taxon>Metazoa</taxon>
        <taxon>Ecdysozoa</taxon>
        <taxon>Arthropoda</taxon>
        <taxon>Hexapoda</taxon>
        <taxon>Insecta</taxon>
        <taxon>Pterygota</taxon>
        <taxon>Neoptera</taxon>
        <taxon>Endopterygota</taxon>
        <taxon>Lepidoptera</taxon>
        <taxon>Glossata</taxon>
        <taxon>Ditrysia</taxon>
        <taxon>Tineoidea</taxon>
        <taxon>Psychidae</taxon>
        <taxon>Oiketicinae</taxon>
        <taxon>Eumeta</taxon>
    </lineage>
</organism>
<keyword evidence="6 11" id="KW-0720">Serine protease</keyword>
<name>A0A4C1T8F6_EUMVA</name>
<reference evidence="13 14" key="1">
    <citation type="journal article" date="2019" name="Commun. Biol.">
        <title>The bagworm genome reveals a unique fibroin gene that provides high tensile strength.</title>
        <authorList>
            <person name="Kono N."/>
            <person name="Nakamura H."/>
            <person name="Ohtoshi R."/>
            <person name="Tomita M."/>
            <person name="Numata K."/>
            <person name="Arakawa K."/>
        </authorList>
    </citation>
    <scope>NUCLEOTIDE SEQUENCE [LARGE SCALE GENOMIC DNA]</scope>
</reference>
<dbReference type="Pfam" id="PF00089">
    <property type="entry name" value="Trypsin"/>
    <property type="match status" value="1"/>
</dbReference>
<dbReference type="STRING" id="151549.A0A4C1T8F6"/>
<dbReference type="InterPro" id="IPR001314">
    <property type="entry name" value="Peptidase_S1A"/>
</dbReference>
<keyword evidence="5 11" id="KW-0378">Hydrolase</keyword>
<evidence type="ECO:0000256" key="1">
    <source>
        <dbReference type="ARBA" id="ARBA00004239"/>
    </source>
</evidence>
<evidence type="ECO:0000256" key="5">
    <source>
        <dbReference type="ARBA" id="ARBA00022801"/>
    </source>
</evidence>
<dbReference type="AlphaFoldDB" id="A0A4C1T8F6"/>
<dbReference type="PANTHER" id="PTHR24276">
    <property type="entry name" value="POLYSERASE-RELATED"/>
    <property type="match status" value="1"/>
</dbReference>
<dbReference type="InterPro" id="IPR018114">
    <property type="entry name" value="TRYPSIN_HIS"/>
</dbReference>
<evidence type="ECO:0000256" key="9">
    <source>
        <dbReference type="ARBA" id="ARBA00055534"/>
    </source>
</evidence>
<evidence type="ECO:0000256" key="11">
    <source>
        <dbReference type="RuleBase" id="RU363034"/>
    </source>
</evidence>
<evidence type="ECO:0000256" key="7">
    <source>
        <dbReference type="ARBA" id="ARBA00023157"/>
    </source>
</evidence>
<dbReference type="SUPFAM" id="SSF50494">
    <property type="entry name" value="Trypsin-like serine proteases"/>
    <property type="match status" value="1"/>
</dbReference>
<dbReference type="InterPro" id="IPR033116">
    <property type="entry name" value="TRYPSIN_SER"/>
</dbReference>
<dbReference type="PROSITE" id="PS50240">
    <property type="entry name" value="TRYPSIN_DOM"/>
    <property type="match status" value="1"/>
</dbReference>
<evidence type="ECO:0000259" key="12">
    <source>
        <dbReference type="PROSITE" id="PS50240"/>
    </source>
</evidence>
<evidence type="ECO:0000256" key="2">
    <source>
        <dbReference type="ARBA" id="ARBA00007664"/>
    </source>
</evidence>
<dbReference type="InterPro" id="IPR001254">
    <property type="entry name" value="Trypsin_dom"/>
</dbReference>
<evidence type="ECO:0000256" key="3">
    <source>
        <dbReference type="ARBA" id="ARBA00022656"/>
    </source>
</evidence>
<evidence type="ECO:0000256" key="8">
    <source>
        <dbReference type="ARBA" id="ARBA00023240"/>
    </source>
</evidence>
<comment type="similarity">
    <text evidence="2">Belongs to the peptidase S1 family.</text>
</comment>
<dbReference type="InterPro" id="IPR009003">
    <property type="entry name" value="Peptidase_S1_PA"/>
</dbReference>
<dbReference type="GO" id="GO:0004252">
    <property type="term" value="F:serine-type endopeptidase activity"/>
    <property type="evidence" value="ECO:0007669"/>
    <property type="project" value="InterPro"/>
</dbReference>
<evidence type="ECO:0000256" key="10">
    <source>
        <dbReference type="ARBA" id="ARBA00084094"/>
    </source>
</evidence>
<dbReference type="CDD" id="cd00190">
    <property type="entry name" value="Tryp_SPc"/>
    <property type="match status" value="1"/>
</dbReference>
<keyword evidence="4 11" id="KW-0645">Protease</keyword>
<sequence length="262" mass="27594">MKSQTLPAQDVSYFYSPVDSRIVGGTAAPDGAVPYMVALSQGALIRSFLCGGSLVSQRAVLTAAHCVEAVFSWGSLSSSLRGTVGTNRWNSGGTSFSFARNITHPNYVRATIKNDISLLVTSSNVNLGGNVALVRLNFNHVGAGVQSLAAGWGRLQAGGSIPAQLQWIVLSTIDGNRCVNDVRAASSSLNMAAPPVEPHIELCTFHSRGHGTCQGDSGSALVRVDSNQQIGIVSWGFPCALGAPDMFVRVSAFQTWLNQNMP</sequence>
<dbReference type="Proteomes" id="UP000299102">
    <property type="component" value="Unassembled WGS sequence"/>
</dbReference>
<comment type="caution">
    <text evidence="13">The sequence shown here is derived from an EMBL/GenBank/DDBJ whole genome shotgun (WGS) entry which is preliminary data.</text>
</comment>
<accession>A0A4C1T8F6</accession>
<dbReference type="InterPro" id="IPR050430">
    <property type="entry name" value="Peptidase_S1"/>
</dbReference>
<keyword evidence="8" id="KW-1199">Hemostasis impairing toxin</keyword>
<evidence type="ECO:0000313" key="13">
    <source>
        <dbReference type="EMBL" id="GBP10783.1"/>
    </source>
</evidence>
<dbReference type="GO" id="GO:0090729">
    <property type="term" value="F:toxin activity"/>
    <property type="evidence" value="ECO:0007669"/>
    <property type="project" value="UniProtKB-KW"/>
</dbReference>
<keyword evidence="3" id="KW-0800">Toxin</keyword>
<keyword evidence="7" id="KW-1015">Disulfide bond</keyword>
<dbReference type="PROSITE" id="PS00135">
    <property type="entry name" value="TRYPSIN_SER"/>
    <property type="match status" value="1"/>
</dbReference>
<proteinExistence type="inferred from homology"/>
<evidence type="ECO:0000313" key="14">
    <source>
        <dbReference type="Proteomes" id="UP000299102"/>
    </source>
</evidence>
<dbReference type="PROSITE" id="PS00134">
    <property type="entry name" value="TRYPSIN_HIS"/>
    <property type="match status" value="1"/>
</dbReference>